<evidence type="ECO:0000313" key="1">
    <source>
        <dbReference type="EMBL" id="PIA19382.1"/>
    </source>
</evidence>
<reference evidence="1 2" key="1">
    <citation type="journal article" date="2015" name="Genome Biol. Evol.">
        <title>Phylogenomic analyses indicate that early fungi evolved digesting cell walls of algal ancestors of land plants.</title>
        <authorList>
            <person name="Chang Y."/>
            <person name="Wang S."/>
            <person name="Sekimoto S."/>
            <person name="Aerts A.L."/>
            <person name="Choi C."/>
            <person name="Clum A."/>
            <person name="LaButti K.M."/>
            <person name="Lindquist E.A."/>
            <person name="Yee Ngan C."/>
            <person name="Ohm R.A."/>
            <person name="Salamov A.A."/>
            <person name="Grigoriev I.V."/>
            <person name="Spatafora J.W."/>
            <person name="Berbee M.L."/>
        </authorList>
    </citation>
    <scope>NUCLEOTIDE SEQUENCE [LARGE SCALE GENOMIC DNA]</scope>
    <source>
        <strain evidence="1 2">NRRL 1564</strain>
    </source>
</reference>
<dbReference type="AlphaFoldDB" id="A0A2G5BK75"/>
<feature type="non-terminal residue" evidence="1">
    <location>
        <position position="1"/>
    </location>
</feature>
<keyword evidence="2" id="KW-1185">Reference proteome</keyword>
<gene>
    <name evidence="1" type="ORF">COEREDRAFT_79307</name>
</gene>
<name>A0A2G5BK75_COERN</name>
<dbReference type="EMBL" id="KZ303487">
    <property type="protein sequence ID" value="PIA19382.1"/>
    <property type="molecule type" value="Genomic_DNA"/>
</dbReference>
<sequence>MLFIRSGVCGQHILSRSAALTRTSWGRTRLVRSGSQLSTPNTVGAAAGGTVIFEALSGNPIRMLKFMSLTGTVIACTATTATLVLQSQGLLEDGDLSLISLLVASAVSATSTLIINKAFGPFVTKITLLPTSTSRGIKLDKHGLPSFDSMLSSAGSGSPGKATRPLLSGTITNNTELLMESPGIAGFNTRRSQVRIKDLVHTTRRFRTWDLAPAVIKMRKDQGLRTPVTTFTILWRSLENSPRRKIMEEINNMVAHA</sequence>
<dbReference type="OrthoDB" id="5552446at2759"/>
<dbReference type="Proteomes" id="UP000242474">
    <property type="component" value="Unassembled WGS sequence"/>
</dbReference>
<organism evidence="1 2">
    <name type="scientific">Coemansia reversa (strain ATCC 12441 / NRRL 1564)</name>
    <dbReference type="NCBI Taxonomy" id="763665"/>
    <lineage>
        <taxon>Eukaryota</taxon>
        <taxon>Fungi</taxon>
        <taxon>Fungi incertae sedis</taxon>
        <taxon>Zoopagomycota</taxon>
        <taxon>Kickxellomycotina</taxon>
        <taxon>Kickxellomycetes</taxon>
        <taxon>Kickxellales</taxon>
        <taxon>Kickxellaceae</taxon>
        <taxon>Coemansia</taxon>
    </lineage>
</organism>
<evidence type="ECO:0000313" key="2">
    <source>
        <dbReference type="Proteomes" id="UP000242474"/>
    </source>
</evidence>
<protein>
    <submittedName>
        <fullName evidence="1">Uncharacterized protein</fullName>
    </submittedName>
</protein>
<accession>A0A2G5BK75</accession>
<proteinExistence type="predicted"/>